<feature type="compositionally biased region" description="Low complexity" evidence="6">
    <location>
        <begin position="481"/>
        <end position="496"/>
    </location>
</feature>
<dbReference type="PROSITE" id="PS50102">
    <property type="entry name" value="RRM"/>
    <property type="match status" value="3"/>
</dbReference>
<dbReference type="RefSeq" id="XP_009021585.1">
    <property type="nucleotide sequence ID" value="XM_009023337.1"/>
</dbReference>
<dbReference type="Gene3D" id="3.30.70.330">
    <property type="match status" value="3"/>
</dbReference>
<dbReference type="CDD" id="cd12251">
    <property type="entry name" value="RRM3_hnRNPR_like"/>
    <property type="match status" value="1"/>
</dbReference>
<feature type="domain" description="RRM" evidence="7">
    <location>
        <begin position="182"/>
        <end position="265"/>
    </location>
</feature>
<accession>T1EFR3</accession>
<dbReference type="SUPFAM" id="SSF54928">
    <property type="entry name" value="RNA-binding domain, RBD"/>
    <property type="match status" value="2"/>
</dbReference>
<evidence type="ECO:0000256" key="3">
    <source>
        <dbReference type="ARBA" id="ARBA00022737"/>
    </source>
</evidence>
<dbReference type="InterPro" id="IPR006535">
    <property type="entry name" value="HnRNP_R/Q_splicing_fac"/>
</dbReference>
<keyword evidence="10" id="KW-1185">Reference proteome</keyword>
<dbReference type="FunFam" id="3.30.70.330:FF:000024">
    <property type="entry name" value="Heterogeneous nuclear ribonucleoprotein q isoform"/>
    <property type="match status" value="1"/>
</dbReference>
<evidence type="ECO:0000313" key="8">
    <source>
        <dbReference type="EMBL" id="ESO00151.1"/>
    </source>
</evidence>
<dbReference type="KEGG" id="hro:HELRODRAFT_113277"/>
<evidence type="ECO:0000256" key="4">
    <source>
        <dbReference type="ARBA" id="ARBA00022884"/>
    </source>
</evidence>
<keyword evidence="3" id="KW-0677">Repeat</keyword>
<dbReference type="FunFam" id="3.30.70.330:FF:000027">
    <property type="entry name" value="Heterogeneous nuclear ribonucleoprotein q isoform"/>
    <property type="match status" value="1"/>
</dbReference>
<protein>
    <recommendedName>
        <fullName evidence="7">RRM domain-containing protein</fullName>
    </recommendedName>
</protein>
<feature type="domain" description="RRM" evidence="7">
    <location>
        <begin position="279"/>
        <end position="349"/>
    </location>
</feature>
<dbReference type="PANTHER" id="PTHR21245">
    <property type="entry name" value="HETEROGENEOUS NUCLEAR RIBONUCLEOPROTEIN"/>
    <property type="match status" value="1"/>
</dbReference>
<evidence type="ECO:0000313" key="9">
    <source>
        <dbReference type="EnsemblMetazoa" id="HelroP113277"/>
    </source>
</evidence>
<dbReference type="GO" id="GO:0003729">
    <property type="term" value="F:mRNA binding"/>
    <property type="evidence" value="ECO:0000318"/>
    <property type="project" value="GO_Central"/>
</dbReference>
<dbReference type="InterPro" id="IPR035979">
    <property type="entry name" value="RBD_domain_sf"/>
</dbReference>
<dbReference type="InParanoid" id="T1EFR3"/>
<dbReference type="EnsemblMetazoa" id="HelroT113277">
    <property type="protein sequence ID" value="HelroP113277"/>
    <property type="gene ID" value="HelroG113277"/>
</dbReference>
<feature type="region of interest" description="Disordered" evidence="6">
    <location>
        <begin position="79"/>
        <end position="100"/>
    </location>
</feature>
<dbReference type="OMA" id="MATDQMT"/>
<sequence>MALEALKDLPSSEATTVLKELKEKMSKDENDVSSFICKLIENRKQQETDSEEQSSGPQGPNEEKIKALLERTGYSLEVSSGQRKYGGPPPGCTDPPPPNGHELYCGKIPRDMYEDELVPLFEKYGKLWDVRLMMDPVQGRNRGFCFVTYCQLQSANDAVVGLNNYEIKRGKLLKVNIADPNCRLFIGNIPKTKSKEELMEELKKLLDGIVDVIVYGSPDDSKIKNRGFAFVDFDSHRSASAARRRIMIGRLVLWGLQIICDWAEPLDLDPSEEVMAKVKVLYIRNLKSDITEQALRSMFEKFGSIDRVKKVKSYGFVHFTDRDSAVEALKQMHGTKVSDVEIDVSLAKPLLKNKTKENNNNNNNKKNNQHHHQHMYNKHATGYHWVVPLWGRCYMGRSNNNNNRKNNSRNYSNYYNNFYYDYPPNDCYNAAYDYYTYADAYNYYDVKHAGLMHSSDRVQYDAGGLLHYTDEYPSVPRSYHRSSYNNSNNRYHSSNNKRGSHGKKGQKNNNSTNNNSKNNVVPCKA</sequence>
<dbReference type="GO" id="GO:1990904">
    <property type="term" value="C:ribonucleoprotein complex"/>
    <property type="evidence" value="ECO:0000318"/>
    <property type="project" value="GO_Central"/>
</dbReference>
<dbReference type="GO" id="GO:0005634">
    <property type="term" value="C:nucleus"/>
    <property type="evidence" value="ECO:0000318"/>
    <property type="project" value="GO_Central"/>
</dbReference>
<dbReference type="STRING" id="6412.T1EFR3"/>
<feature type="region of interest" description="Disordered" evidence="6">
    <location>
        <begin position="353"/>
        <end position="372"/>
    </location>
</feature>
<dbReference type="GO" id="GO:0005737">
    <property type="term" value="C:cytoplasm"/>
    <property type="evidence" value="ECO:0007669"/>
    <property type="project" value="UniProtKB-SubCell"/>
</dbReference>
<dbReference type="NCBIfam" id="TIGR01648">
    <property type="entry name" value="hnRNP-R-Q"/>
    <property type="match status" value="1"/>
</dbReference>
<dbReference type="CDD" id="cd12249">
    <property type="entry name" value="RRM1_hnRNPR_like"/>
    <property type="match status" value="1"/>
</dbReference>
<evidence type="ECO:0000256" key="6">
    <source>
        <dbReference type="SAM" id="MobiDB-lite"/>
    </source>
</evidence>
<reference evidence="8 10" key="2">
    <citation type="journal article" date="2013" name="Nature">
        <title>Insights into bilaterian evolution from three spiralian genomes.</title>
        <authorList>
            <person name="Simakov O."/>
            <person name="Marletaz F."/>
            <person name="Cho S.J."/>
            <person name="Edsinger-Gonzales E."/>
            <person name="Havlak P."/>
            <person name="Hellsten U."/>
            <person name="Kuo D.H."/>
            <person name="Larsson T."/>
            <person name="Lv J."/>
            <person name="Arendt D."/>
            <person name="Savage R."/>
            <person name="Osoegawa K."/>
            <person name="de Jong P."/>
            <person name="Grimwood J."/>
            <person name="Chapman J.A."/>
            <person name="Shapiro H."/>
            <person name="Aerts A."/>
            <person name="Otillar R.P."/>
            <person name="Terry A.Y."/>
            <person name="Boore J.L."/>
            <person name="Grigoriev I.V."/>
            <person name="Lindberg D.R."/>
            <person name="Seaver E.C."/>
            <person name="Weisblat D.A."/>
            <person name="Putnam N.H."/>
            <person name="Rokhsar D.S."/>
        </authorList>
    </citation>
    <scope>NUCLEOTIDE SEQUENCE</scope>
</reference>
<dbReference type="Pfam" id="PF00076">
    <property type="entry name" value="RRM_1"/>
    <property type="match status" value="3"/>
</dbReference>
<organism evidence="9 10">
    <name type="scientific">Helobdella robusta</name>
    <name type="common">Californian leech</name>
    <dbReference type="NCBI Taxonomy" id="6412"/>
    <lineage>
        <taxon>Eukaryota</taxon>
        <taxon>Metazoa</taxon>
        <taxon>Spiralia</taxon>
        <taxon>Lophotrochozoa</taxon>
        <taxon>Annelida</taxon>
        <taxon>Clitellata</taxon>
        <taxon>Hirudinea</taxon>
        <taxon>Rhynchobdellida</taxon>
        <taxon>Glossiphoniidae</taxon>
        <taxon>Helobdella</taxon>
    </lineage>
</organism>
<feature type="compositionally biased region" description="Low complexity" evidence="6">
    <location>
        <begin position="507"/>
        <end position="519"/>
    </location>
</feature>
<proteinExistence type="predicted"/>
<dbReference type="AlphaFoldDB" id="T1EFR3"/>
<feature type="domain" description="RRM" evidence="7">
    <location>
        <begin position="101"/>
        <end position="180"/>
    </location>
</feature>
<evidence type="ECO:0000256" key="1">
    <source>
        <dbReference type="ARBA" id="ARBA00004496"/>
    </source>
</evidence>
<dbReference type="InterPro" id="IPR012677">
    <property type="entry name" value="Nucleotide-bd_a/b_plait_sf"/>
</dbReference>
<keyword evidence="4 5" id="KW-0694">RNA-binding</keyword>
<gene>
    <name evidence="9" type="primary">20195415</name>
    <name evidence="8" type="ORF">HELRODRAFT_113277</name>
</gene>
<dbReference type="InterPro" id="IPR000504">
    <property type="entry name" value="RRM_dom"/>
</dbReference>
<dbReference type="GeneID" id="20195415"/>
<dbReference type="CDD" id="cd12250">
    <property type="entry name" value="RRM2_hnRNPR_like"/>
    <property type="match status" value="1"/>
</dbReference>
<dbReference type="OrthoDB" id="3800936at2759"/>
<reference evidence="10" key="1">
    <citation type="submission" date="2012-12" db="EMBL/GenBank/DDBJ databases">
        <authorList>
            <person name="Hellsten U."/>
            <person name="Grimwood J."/>
            <person name="Chapman J.A."/>
            <person name="Shapiro H."/>
            <person name="Aerts A."/>
            <person name="Otillar R.P."/>
            <person name="Terry A.Y."/>
            <person name="Boore J.L."/>
            <person name="Simakov O."/>
            <person name="Marletaz F."/>
            <person name="Cho S.-J."/>
            <person name="Edsinger-Gonzales E."/>
            <person name="Havlak P."/>
            <person name="Kuo D.-H."/>
            <person name="Larsson T."/>
            <person name="Lv J."/>
            <person name="Arendt D."/>
            <person name="Savage R."/>
            <person name="Osoegawa K."/>
            <person name="de Jong P."/>
            <person name="Lindberg D.R."/>
            <person name="Seaver E.C."/>
            <person name="Weisblat D.A."/>
            <person name="Putnam N.H."/>
            <person name="Grigoriev I.V."/>
            <person name="Rokhsar D.S."/>
        </authorList>
    </citation>
    <scope>NUCLEOTIDE SEQUENCE</scope>
</reference>
<evidence type="ECO:0000259" key="7">
    <source>
        <dbReference type="PROSITE" id="PS50102"/>
    </source>
</evidence>
<dbReference type="HOGENOM" id="CLU_022960_2_1_1"/>
<feature type="region of interest" description="Disordered" evidence="6">
    <location>
        <begin position="477"/>
        <end position="525"/>
    </location>
</feature>
<dbReference type="EMBL" id="KB096983">
    <property type="protein sequence ID" value="ESO00151.1"/>
    <property type="molecule type" value="Genomic_DNA"/>
</dbReference>
<comment type="subcellular location">
    <subcellularLocation>
        <location evidence="1">Cytoplasm</location>
    </subcellularLocation>
</comment>
<name>T1EFR3_HELRO</name>
<dbReference type="FunFam" id="3.30.70.330:FF:000022">
    <property type="entry name" value="APOBEC1 complementation factor isoform X1"/>
    <property type="match status" value="1"/>
</dbReference>
<evidence type="ECO:0000256" key="2">
    <source>
        <dbReference type="ARBA" id="ARBA00022490"/>
    </source>
</evidence>
<feature type="region of interest" description="Disordered" evidence="6">
    <location>
        <begin position="42"/>
        <end position="63"/>
    </location>
</feature>
<keyword evidence="2" id="KW-0963">Cytoplasm</keyword>
<dbReference type="SMART" id="SM00360">
    <property type="entry name" value="RRM"/>
    <property type="match status" value="3"/>
</dbReference>
<reference evidence="9" key="3">
    <citation type="submission" date="2015-06" db="UniProtKB">
        <authorList>
            <consortium name="EnsemblMetazoa"/>
        </authorList>
    </citation>
    <scope>IDENTIFICATION</scope>
</reference>
<dbReference type="CTD" id="20195415"/>
<dbReference type="Proteomes" id="UP000015101">
    <property type="component" value="Unassembled WGS sequence"/>
</dbReference>
<feature type="compositionally biased region" description="Pro residues" evidence="6">
    <location>
        <begin position="87"/>
        <end position="99"/>
    </location>
</feature>
<dbReference type="eggNOG" id="KOG0117">
    <property type="taxonomic scope" value="Eukaryota"/>
</dbReference>
<evidence type="ECO:0000313" key="10">
    <source>
        <dbReference type="Proteomes" id="UP000015101"/>
    </source>
</evidence>
<dbReference type="EMBL" id="AMQM01005498">
    <property type="status" value="NOT_ANNOTATED_CDS"/>
    <property type="molecule type" value="Genomic_DNA"/>
</dbReference>
<evidence type="ECO:0000256" key="5">
    <source>
        <dbReference type="PROSITE-ProRule" id="PRU00176"/>
    </source>
</evidence>